<evidence type="ECO:0000256" key="2">
    <source>
        <dbReference type="SAM" id="MobiDB-lite"/>
    </source>
</evidence>
<dbReference type="InterPro" id="IPR005556">
    <property type="entry name" value="SUN"/>
</dbReference>
<dbReference type="Proteomes" id="UP000189513">
    <property type="component" value="Unassembled WGS sequence"/>
</dbReference>
<evidence type="ECO:0000313" key="6">
    <source>
        <dbReference type="Proteomes" id="UP000189513"/>
    </source>
</evidence>
<feature type="signal peptide" evidence="3">
    <location>
        <begin position="1"/>
        <end position="21"/>
    </location>
</feature>
<dbReference type="OrthoDB" id="5554151at2759"/>
<accession>A0A061ASL2</accession>
<dbReference type="PANTHER" id="PTHR31654">
    <property type="entry name" value="SECRETED BETA-GLUCOSIDASE ADG3-RELATED"/>
    <property type="match status" value="1"/>
</dbReference>
<organism evidence="4">
    <name type="scientific">Cyberlindnera fabianii</name>
    <name type="common">Yeast</name>
    <name type="synonym">Hansenula fabianii</name>
    <dbReference type="NCBI Taxonomy" id="36022"/>
    <lineage>
        <taxon>Eukaryota</taxon>
        <taxon>Fungi</taxon>
        <taxon>Dikarya</taxon>
        <taxon>Ascomycota</taxon>
        <taxon>Saccharomycotina</taxon>
        <taxon>Saccharomycetes</taxon>
        <taxon>Phaffomycetales</taxon>
        <taxon>Phaffomycetaceae</taxon>
        <taxon>Cyberlindnera</taxon>
    </lineage>
</organism>
<feature type="region of interest" description="Disordered" evidence="2">
    <location>
        <begin position="307"/>
        <end position="340"/>
    </location>
</feature>
<dbReference type="STRING" id="36022.A0A061ASL2"/>
<keyword evidence="6" id="KW-1185">Reference proteome</keyword>
<keyword evidence="3" id="KW-0732">Signal</keyword>
<comment type="similarity">
    <text evidence="1">Belongs to the SUN family.</text>
</comment>
<evidence type="ECO:0000313" key="4">
    <source>
        <dbReference type="EMBL" id="CDR37719.1"/>
    </source>
</evidence>
<dbReference type="VEuPathDB" id="FungiDB:BON22_1683"/>
<dbReference type="InterPro" id="IPR053088">
    <property type="entry name" value="Beta-glucosidase/SUN-like"/>
</dbReference>
<gene>
    <name evidence="5" type="ORF">BON22_1683</name>
    <name evidence="4" type="ORF">CYFA0S_01e15676g</name>
</gene>
<dbReference type="EMBL" id="LK052886">
    <property type="protein sequence ID" value="CDR37719.1"/>
    <property type="molecule type" value="Genomic_DNA"/>
</dbReference>
<dbReference type="OMA" id="NVAFCQT"/>
<sequence>MKFTHSTLVPIVALAVTGANAKEDTHINGKKVSSLFKKSGTCSFPSNKGMVPVQKSGSNAGWAMHSDQSCSYGSWCPFACPPGQLMNQWDPDVKSYTYPESQYGGAWCNENGELEYKRDGDCCVDGVGTVSAKNKAGSNVAFCQTVLPGNEEMLIPTDVDSNDEQTLAVPGPNYWDGSAAHYYVNPPGVSVSDGCKWGSKDKPWGNWAPYVAGANQDSSKNTYVKIGWNPVYLENDCPFKNTRPDFGIRVTCDGGSCTGLPCEIDPSKNDVNEMSGDQISEGAGGATFCVVTAENGAKAKIEVFESSGSSKVKRGEHGHHAHGRDGSHQTTVVTVTETRR</sequence>
<feature type="chain" id="PRO_5015026798" evidence="3">
    <location>
        <begin position="22"/>
        <end position="340"/>
    </location>
</feature>
<reference evidence="5" key="3">
    <citation type="submission" date="2017-01" db="EMBL/GenBank/DDBJ databases">
        <authorList>
            <person name="Mah S.A."/>
            <person name="Swanson W.J."/>
            <person name="Moy G.W."/>
            <person name="Vacquier V.D."/>
        </authorList>
    </citation>
    <scope>NUCLEOTIDE SEQUENCE [LARGE SCALE GENOMIC DNA]</scope>
    <source>
        <strain evidence="5">65</strain>
    </source>
</reference>
<dbReference type="AlphaFoldDB" id="A0A061ASL2"/>
<reference evidence="6" key="2">
    <citation type="journal article" date="2017" name="Genome Announc.">
        <title>Genome sequences of Cyberlindnera fabianii 65, Pichia kudriavzevii 129, and Saccharomyces cerevisiae 131 isolated from fermented masau fruits in Zimbabwe.</title>
        <authorList>
            <person name="van Rijswijck I.M.H."/>
            <person name="Derks M.F.L."/>
            <person name="Abee T."/>
            <person name="de Ridder D."/>
            <person name="Smid E.J."/>
        </authorList>
    </citation>
    <scope>NUCLEOTIDE SEQUENCE [LARGE SCALE GENOMIC DNA]</scope>
    <source>
        <strain evidence="6">65</strain>
    </source>
</reference>
<evidence type="ECO:0000313" key="5">
    <source>
        <dbReference type="EMBL" id="ONH68640.1"/>
    </source>
</evidence>
<protein>
    <submittedName>
        <fullName evidence="4">CYFA0S01e15676g1_1</fullName>
    </submittedName>
    <submittedName>
        <fullName evidence="5">Putative secreted beta-glucosidase adg3</fullName>
    </submittedName>
</protein>
<feature type="compositionally biased region" description="Basic residues" evidence="2">
    <location>
        <begin position="311"/>
        <end position="322"/>
    </location>
</feature>
<dbReference type="PANTHER" id="PTHR31654:SF0">
    <property type="entry name" value="SECRETED BETA-GLUCOSIDASE ADG3-RELATED"/>
    <property type="match status" value="1"/>
</dbReference>
<dbReference type="Pfam" id="PF03856">
    <property type="entry name" value="SUN"/>
    <property type="match status" value="1"/>
</dbReference>
<proteinExistence type="inferred from homology"/>
<reference evidence="4" key="1">
    <citation type="journal article" date="2014" name="Genome Announc.">
        <title>Genome sequence of the yeast Cyberlindnera fabianii (Hansenula fabianii).</title>
        <authorList>
            <person name="Freel K.C."/>
            <person name="Sarilar V."/>
            <person name="Neuveglise C."/>
            <person name="Devillers H."/>
            <person name="Friedrich A."/>
            <person name="Schacherer J."/>
        </authorList>
    </citation>
    <scope>NUCLEOTIDE SEQUENCE</scope>
    <source>
        <strain evidence="4">YJS4271</strain>
    </source>
</reference>
<dbReference type="EMBL" id="MPUK01000002">
    <property type="protein sequence ID" value="ONH68640.1"/>
    <property type="molecule type" value="Genomic_DNA"/>
</dbReference>
<evidence type="ECO:0000256" key="3">
    <source>
        <dbReference type="SAM" id="SignalP"/>
    </source>
</evidence>
<evidence type="ECO:0000256" key="1">
    <source>
        <dbReference type="ARBA" id="ARBA00010579"/>
    </source>
</evidence>
<feature type="compositionally biased region" description="Low complexity" evidence="2">
    <location>
        <begin position="330"/>
        <end position="340"/>
    </location>
</feature>
<name>A0A061ASL2_CYBFA</name>